<reference evidence="2 3" key="2">
    <citation type="submission" date="2015-05" db="EMBL/GenBank/DDBJ databases">
        <authorList>
            <person name="Morales-Cruz A."/>
            <person name="Amrine K.C."/>
            <person name="Cantu D."/>
        </authorList>
    </citation>
    <scope>NUCLEOTIDE SEQUENCE [LARGE SCALE GENOMIC DNA]</scope>
    <source>
        <strain evidence="2">DA912</strain>
    </source>
</reference>
<sequence length="133" mass="13486">MRASFVSSLALAPVALAQTINITKTEEVDLAAKTGELGWGADNLAFGYSAGAGLNFSSADEMQNPPDFVGGGFNAGVPGQSEGALGGGWTLTDSTVEFGLGGVFNNQSFNIAVTGDKETGKLTVTVNGKQVPL</sequence>
<reference evidence="2 3" key="1">
    <citation type="submission" date="2015-05" db="EMBL/GenBank/DDBJ databases">
        <title>Distinctive expansion of gene families associated with plant cell wall degradation and secondary metabolism in the genomes of grapevine trunk pathogens.</title>
        <authorList>
            <person name="Lawrence D.P."/>
            <person name="Travadon R."/>
            <person name="Rolshausen P.E."/>
            <person name="Baumgartner K."/>
        </authorList>
    </citation>
    <scope>NUCLEOTIDE SEQUENCE [LARGE SCALE GENOMIC DNA]</scope>
    <source>
        <strain evidence="2">DA912</strain>
    </source>
</reference>
<dbReference type="OrthoDB" id="5201530at2759"/>
<dbReference type="Proteomes" id="UP000034680">
    <property type="component" value="Unassembled WGS sequence"/>
</dbReference>
<evidence type="ECO:0000256" key="1">
    <source>
        <dbReference type="SAM" id="SignalP"/>
    </source>
</evidence>
<proteinExistence type="predicted"/>
<feature type="chain" id="PRO_5002545288" description="Secreted protein" evidence="1">
    <location>
        <begin position="18"/>
        <end position="133"/>
    </location>
</feature>
<gene>
    <name evidence="2" type="ORF">UCDDA912_g02399</name>
</gene>
<accession>A0A0G2HS05</accession>
<feature type="signal peptide" evidence="1">
    <location>
        <begin position="1"/>
        <end position="17"/>
    </location>
</feature>
<evidence type="ECO:0000313" key="3">
    <source>
        <dbReference type="Proteomes" id="UP000034680"/>
    </source>
</evidence>
<dbReference type="AlphaFoldDB" id="A0A0G2HS05"/>
<dbReference type="EMBL" id="LCUC01000081">
    <property type="protein sequence ID" value="KKY37643.1"/>
    <property type="molecule type" value="Genomic_DNA"/>
</dbReference>
<keyword evidence="3" id="KW-1185">Reference proteome</keyword>
<evidence type="ECO:0008006" key="4">
    <source>
        <dbReference type="Google" id="ProtNLM"/>
    </source>
</evidence>
<protein>
    <recommendedName>
        <fullName evidence="4">Secreted protein</fullName>
    </recommendedName>
</protein>
<name>A0A0G2HS05_9PEZI</name>
<comment type="caution">
    <text evidence="2">The sequence shown here is derived from an EMBL/GenBank/DDBJ whole genome shotgun (WGS) entry which is preliminary data.</text>
</comment>
<organism evidence="2 3">
    <name type="scientific">Diaporthe ampelina</name>
    <dbReference type="NCBI Taxonomy" id="1214573"/>
    <lineage>
        <taxon>Eukaryota</taxon>
        <taxon>Fungi</taxon>
        <taxon>Dikarya</taxon>
        <taxon>Ascomycota</taxon>
        <taxon>Pezizomycotina</taxon>
        <taxon>Sordariomycetes</taxon>
        <taxon>Sordariomycetidae</taxon>
        <taxon>Diaporthales</taxon>
        <taxon>Diaporthaceae</taxon>
        <taxon>Diaporthe</taxon>
    </lineage>
</organism>
<keyword evidence="1" id="KW-0732">Signal</keyword>
<evidence type="ECO:0000313" key="2">
    <source>
        <dbReference type="EMBL" id="KKY37643.1"/>
    </source>
</evidence>